<dbReference type="PROSITE" id="PS51681">
    <property type="entry name" value="SAM_MT_NNMT_PNMT_TEMT"/>
    <property type="match status" value="1"/>
</dbReference>
<keyword evidence="2" id="KW-0489">Methyltransferase</keyword>
<dbReference type="NCBIfam" id="NF041360">
    <property type="entry name" value="GntF_guanitoxin"/>
    <property type="match status" value="1"/>
</dbReference>
<dbReference type="Pfam" id="PF01234">
    <property type="entry name" value="NNMT_PNMT_TEMT"/>
    <property type="match status" value="1"/>
</dbReference>
<organism evidence="5 6">
    <name type="scientific">Paramuricea clavata</name>
    <name type="common">Red gorgonian</name>
    <name type="synonym">Violescent sea-whip</name>
    <dbReference type="NCBI Taxonomy" id="317549"/>
    <lineage>
        <taxon>Eukaryota</taxon>
        <taxon>Metazoa</taxon>
        <taxon>Cnidaria</taxon>
        <taxon>Anthozoa</taxon>
        <taxon>Octocorallia</taxon>
        <taxon>Malacalcyonacea</taxon>
        <taxon>Plexauridae</taxon>
        <taxon>Paramuricea</taxon>
    </lineage>
</organism>
<keyword evidence="6" id="KW-1185">Reference proteome</keyword>
<dbReference type="OrthoDB" id="5945614at2759"/>
<dbReference type="InterPro" id="IPR029063">
    <property type="entry name" value="SAM-dependent_MTases_sf"/>
</dbReference>
<evidence type="ECO:0000256" key="3">
    <source>
        <dbReference type="ARBA" id="ARBA00022679"/>
    </source>
</evidence>
<evidence type="ECO:0000256" key="1">
    <source>
        <dbReference type="ARBA" id="ARBA00007996"/>
    </source>
</evidence>
<sequence length="285" mass="32121">MANLRFNEDYQNYFDPKIYLGHLYENLRGDENDYPSTVLVIKAYHEFWSTFKAPKGTDVRYLEFGGGPCIANLVFACPKVDHIVFAEYVEANRQAVKSWIAGDPDAFDWMPLIEIAVLELEQGRGIAESPAVPRTDKEKLDCVNRASELKGKIKSVVPCDVFKAPIVQLDSDDVAKPFDVVSSIFCLSACVSSEVHYRKTVAELCKLLKPNGYLFTLGFIGQTFYCVGEEKFSTFPLTEKMVKEAMNEAGMQILKFVSTPVLYSTEYFDGKAIYCTHCRKSGARE</sequence>
<gene>
    <name evidence="5" type="ORF">PACLA_8A003811</name>
</gene>
<protein>
    <submittedName>
        <fullName evidence="5">Nicotinamide N-methyltransferase-like</fullName>
    </submittedName>
</protein>
<keyword evidence="3" id="KW-0808">Transferase</keyword>
<proteinExistence type="inferred from homology"/>
<dbReference type="GO" id="GO:0005829">
    <property type="term" value="C:cytosol"/>
    <property type="evidence" value="ECO:0007669"/>
    <property type="project" value="TreeGrafter"/>
</dbReference>
<dbReference type="GO" id="GO:0008170">
    <property type="term" value="F:N-methyltransferase activity"/>
    <property type="evidence" value="ECO:0007669"/>
    <property type="project" value="TreeGrafter"/>
</dbReference>
<evidence type="ECO:0000313" key="6">
    <source>
        <dbReference type="Proteomes" id="UP001152795"/>
    </source>
</evidence>
<reference evidence="5" key="1">
    <citation type="submission" date="2020-04" db="EMBL/GenBank/DDBJ databases">
        <authorList>
            <person name="Alioto T."/>
            <person name="Alioto T."/>
            <person name="Gomez Garrido J."/>
        </authorList>
    </citation>
    <scope>NUCLEOTIDE SEQUENCE</scope>
    <source>
        <strain evidence="5">A484AB</strain>
    </source>
</reference>
<dbReference type="Gene3D" id="3.40.50.150">
    <property type="entry name" value="Vaccinia Virus protein VP39"/>
    <property type="match status" value="1"/>
</dbReference>
<dbReference type="Proteomes" id="UP001152795">
    <property type="component" value="Unassembled WGS sequence"/>
</dbReference>
<dbReference type="PANTHER" id="PTHR10867">
    <property type="entry name" value="NNMT/PNMT/TEMT FAMILY MEMBER"/>
    <property type="match status" value="1"/>
</dbReference>
<evidence type="ECO:0000313" key="5">
    <source>
        <dbReference type="EMBL" id="CAB4000296.1"/>
    </source>
</evidence>
<comment type="caution">
    <text evidence="5">The sequence shown here is derived from an EMBL/GenBank/DDBJ whole genome shotgun (WGS) entry which is preliminary data.</text>
</comment>
<evidence type="ECO:0000256" key="2">
    <source>
        <dbReference type="ARBA" id="ARBA00022603"/>
    </source>
</evidence>
<dbReference type="EMBL" id="CACRXK020003800">
    <property type="protein sequence ID" value="CAB4000296.1"/>
    <property type="molecule type" value="Genomic_DNA"/>
</dbReference>
<dbReference type="InterPro" id="IPR000940">
    <property type="entry name" value="NNMT_TEMT_trans"/>
</dbReference>
<dbReference type="AlphaFoldDB" id="A0A6S7H822"/>
<name>A0A6S7H822_PARCT</name>
<dbReference type="GO" id="GO:0032259">
    <property type="term" value="P:methylation"/>
    <property type="evidence" value="ECO:0007669"/>
    <property type="project" value="UniProtKB-KW"/>
</dbReference>
<dbReference type="PANTHER" id="PTHR10867:SF17">
    <property type="entry name" value="NICOTINAMIDE N-METHYLTRANSFERASE"/>
    <property type="match status" value="1"/>
</dbReference>
<dbReference type="SUPFAM" id="SSF53335">
    <property type="entry name" value="S-adenosyl-L-methionine-dependent methyltransferases"/>
    <property type="match status" value="1"/>
</dbReference>
<evidence type="ECO:0000256" key="4">
    <source>
        <dbReference type="ARBA" id="ARBA00022691"/>
    </source>
</evidence>
<comment type="similarity">
    <text evidence="1">Belongs to the class I-like SAM-binding methyltransferase superfamily. NNMT/PNMT/TEMT family.</text>
</comment>
<dbReference type="InterPro" id="IPR053384">
    <property type="entry name" value="SAM-dep_methyltransferase"/>
</dbReference>
<accession>A0A6S7H822</accession>
<keyword evidence="4" id="KW-0949">S-adenosyl-L-methionine</keyword>